<dbReference type="SUPFAM" id="SSF48452">
    <property type="entry name" value="TPR-like"/>
    <property type="match status" value="1"/>
</dbReference>
<dbReference type="EMBL" id="CP001287">
    <property type="protein sequence ID" value="ACK65617.1"/>
    <property type="molecule type" value="Genomic_DNA"/>
</dbReference>
<keyword evidence="1" id="KW-0802">TPR repeat</keyword>
<dbReference type="Pfam" id="PF13374">
    <property type="entry name" value="TPR_10"/>
    <property type="match status" value="1"/>
</dbReference>
<evidence type="ECO:0000256" key="1">
    <source>
        <dbReference type="PROSITE-ProRule" id="PRU00339"/>
    </source>
</evidence>
<dbReference type="Gene3D" id="1.25.40.10">
    <property type="entry name" value="Tetratricopeptide repeat domain"/>
    <property type="match status" value="1"/>
</dbReference>
<sequence length="441" mass="49218">MTSSPSLAAIPPIEIALAQYQLALAAWENESNQSTENALKILTTRETVQRLLDVEKKVPSTILQTLVELDKKLENNAVSLTQILDLAVYRHSLSISPQGWWWSLDETVKEKELAGQLSWLWKGARIGVWTINLGLLGTLATRFFSGASGLGEMLAIALPSILVLLQANNELTSAGREGFNRLCDRLKIPKHLQEEARLIPTVSLFVILLVIWFLQPQFSQGMNQEGRRAQQRGQLTQAEQHYLKAIALSANNLDATYNLGNLYEELQNFDNAVKYYIIAAKGGIPEAYNNLARLYIRQNKYPEAVILLKEGLSLIDTEEQKESPPPVNLGEVKYSILKNLGWAKLQQSQPEEAQGYLFAAIGIASDPQIQPYIPNPGAAHCLLAQVLELPPKQPSLALEQWQQCYTLIEKRLAAGEIRNPEEETWFSLAKQKLTSQANSTP</sequence>
<dbReference type="RefSeq" id="WP_012594890.1">
    <property type="nucleotide sequence ID" value="NC_011726.1"/>
</dbReference>
<organism evidence="2 3">
    <name type="scientific">Rippkaea orientalis (strain PCC 8801 / RF-1)</name>
    <name type="common">Cyanothece sp. (strain PCC 8801)</name>
    <dbReference type="NCBI Taxonomy" id="41431"/>
    <lineage>
        <taxon>Bacteria</taxon>
        <taxon>Bacillati</taxon>
        <taxon>Cyanobacteriota</taxon>
        <taxon>Cyanophyceae</taxon>
        <taxon>Oscillatoriophycideae</taxon>
        <taxon>Chroococcales</taxon>
        <taxon>Aphanothecaceae</taxon>
        <taxon>Rippkaea</taxon>
        <taxon>Rippkaea orientalis</taxon>
    </lineage>
</organism>
<dbReference type="InterPro" id="IPR006597">
    <property type="entry name" value="Sel1-like"/>
</dbReference>
<dbReference type="SMART" id="SM00671">
    <property type="entry name" value="SEL1"/>
    <property type="match status" value="2"/>
</dbReference>
<evidence type="ECO:0000313" key="2">
    <source>
        <dbReference type="EMBL" id="ACK65617.1"/>
    </source>
</evidence>
<dbReference type="eggNOG" id="COG0457">
    <property type="taxonomic scope" value="Bacteria"/>
</dbReference>
<dbReference type="OrthoDB" id="530353at2"/>
<dbReference type="InterPro" id="IPR011990">
    <property type="entry name" value="TPR-like_helical_dom_sf"/>
</dbReference>
<feature type="repeat" description="TPR" evidence="1">
    <location>
        <begin position="285"/>
        <end position="318"/>
    </location>
</feature>
<dbReference type="Proteomes" id="UP000008204">
    <property type="component" value="Chromosome"/>
</dbReference>
<accession>B7JUS3</accession>
<dbReference type="KEGG" id="cyp:PCC8801_1565"/>
<dbReference type="AlphaFoldDB" id="B7JUS3"/>
<keyword evidence="3" id="KW-1185">Reference proteome</keyword>
<evidence type="ECO:0000313" key="3">
    <source>
        <dbReference type="Proteomes" id="UP000008204"/>
    </source>
</evidence>
<name>B7JUS3_RIPO1</name>
<dbReference type="InterPro" id="IPR019734">
    <property type="entry name" value="TPR_rpt"/>
</dbReference>
<dbReference type="HOGENOM" id="CLU_036691_1_0_3"/>
<proteinExistence type="predicted"/>
<dbReference type="STRING" id="41431.PCC8801_1565"/>
<protein>
    <submittedName>
        <fullName evidence="2">Tetratricopeptide TPR_2 repeat protein</fullName>
    </submittedName>
</protein>
<dbReference type="PROSITE" id="PS50005">
    <property type="entry name" value="TPR"/>
    <property type="match status" value="1"/>
</dbReference>
<dbReference type="Pfam" id="PF13414">
    <property type="entry name" value="TPR_11"/>
    <property type="match status" value="1"/>
</dbReference>
<reference evidence="3" key="1">
    <citation type="journal article" date="2011" name="MBio">
        <title>Novel metabolic attributes of the genus Cyanothece, comprising a group of unicellular nitrogen-fixing Cyanobacteria.</title>
        <authorList>
            <person name="Bandyopadhyay A."/>
            <person name="Elvitigala T."/>
            <person name="Welsh E."/>
            <person name="Stockel J."/>
            <person name="Liberton M."/>
            <person name="Min H."/>
            <person name="Sherman L.A."/>
            <person name="Pakrasi H.B."/>
        </authorList>
    </citation>
    <scope>NUCLEOTIDE SEQUENCE [LARGE SCALE GENOMIC DNA]</scope>
    <source>
        <strain evidence="3">PCC 8801</strain>
    </source>
</reference>
<dbReference type="SMART" id="SM00028">
    <property type="entry name" value="TPR"/>
    <property type="match status" value="4"/>
</dbReference>
<gene>
    <name evidence="2" type="ordered locus">PCC8801_1565</name>
</gene>